<keyword evidence="3" id="KW-1185">Reference proteome</keyword>
<protein>
    <submittedName>
        <fullName evidence="2">AhpC/TSA family protein</fullName>
    </submittedName>
</protein>
<comment type="caution">
    <text evidence="2">The sequence shown here is derived from an EMBL/GenBank/DDBJ whole genome shotgun (WGS) entry which is preliminary data.</text>
</comment>
<dbReference type="Gene3D" id="3.40.30.10">
    <property type="entry name" value="Glutaredoxin"/>
    <property type="match status" value="1"/>
</dbReference>
<proteinExistence type="predicted"/>
<feature type="domain" description="Alkyl hydroperoxide reductase subunit C/ Thiol specific antioxidant" evidence="1">
    <location>
        <begin position="3"/>
        <end position="108"/>
    </location>
</feature>
<evidence type="ECO:0000259" key="1">
    <source>
        <dbReference type="Pfam" id="PF00578"/>
    </source>
</evidence>
<dbReference type="SUPFAM" id="SSF52833">
    <property type="entry name" value="Thioredoxin-like"/>
    <property type="match status" value="1"/>
</dbReference>
<dbReference type="Proteomes" id="UP000245430">
    <property type="component" value="Unassembled WGS sequence"/>
</dbReference>
<dbReference type="InterPro" id="IPR000866">
    <property type="entry name" value="AhpC/TSA"/>
</dbReference>
<dbReference type="PANTHER" id="PTHR42852:SF13">
    <property type="entry name" value="PROTEIN DIPZ"/>
    <property type="match status" value="1"/>
</dbReference>
<organism evidence="2 3">
    <name type="scientific">Xanthomarina spongicola</name>
    <dbReference type="NCBI Taxonomy" id="570520"/>
    <lineage>
        <taxon>Bacteria</taxon>
        <taxon>Pseudomonadati</taxon>
        <taxon>Bacteroidota</taxon>
        <taxon>Flavobacteriia</taxon>
        <taxon>Flavobacteriales</taxon>
        <taxon>Flavobacteriaceae</taxon>
        <taxon>Xanthomarina</taxon>
    </lineage>
</organism>
<dbReference type="AlphaFoldDB" id="A0A316DR13"/>
<dbReference type="InterPro" id="IPR050553">
    <property type="entry name" value="Thioredoxin_ResA/DsbE_sf"/>
</dbReference>
<dbReference type="EMBL" id="QGGP01000002">
    <property type="protein sequence ID" value="PWK19619.1"/>
    <property type="molecule type" value="Genomic_DNA"/>
</dbReference>
<dbReference type="GO" id="GO:0016209">
    <property type="term" value="F:antioxidant activity"/>
    <property type="evidence" value="ECO:0007669"/>
    <property type="project" value="InterPro"/>
</dbReference>
<evidence type="ECO:0000313" key="3">
    <source>
        <dbReference type="Proteomes" id="UP000245430"/>
    </source>
</evidence>
<gene>
    <name evidence="2" type="ORF">LX78_00968</name>
</gene>
<sequence>MEEIKHITVTTLDGKATDLIKEYKNKPLLILFYNNQCLGCTGRAIPLAYQFLKEYPELSIVAIHSTFGNQKISKQDILDVFTTKEIPFPIYLDQHHKWFDFFKCEGTPHWILLNNKAQIFRSFYGSQENSQNRLYYALEELLSI</sequence>
<accession>A0A316DR13</accession>
<reference evidence="2 3" key="1">
    <citation type="submission" date="2018-05" db="EMBL/GenBank/DDBJ databases">
        <title>Genomic Encyclopedia of Archaeal and Bacterial Type Strains, Phase II (KMG-II): from individual species to whole genera.</title>
        <authorList>
            <person name="Goeker M."/>
        </authorList>
    </citation>
    <scope>NUCLEOTIDE SEQUENCE [LARGE SCALE GENOMIC DNA]</scope>
    <source>
        <strain evidence="2 3">DSM 22637</strain>
    </source>
</reference>
<name>A0A316DR13_9FLAO</name>
<dbReference type="RefSeq" id="WP_245881474.1">
    <property type="nucleotide sequence ID" value="NZ_QGGP01000002.1"/>
</dbReference>
<dbReference type="GO" id="GO:0016491">
    <property type="term" value="F:oxidoreductase activity"/>
    <property type="evidence" value="ECO:0007669"/>
    <property type="project" value="InterPro"/>
</dbReference>
<dbReference type="InterPro" id="IPR036249">
    <property type="entry name" value="Thioredoxin-like_sf"/>
</dbReference>
<dbReference type="PANTHER" id="PTHR42852">
    <property type="entry name" value="THIOL:DISULFIDE INTERCHANGE PROTEIN DSBE"/>
    <property type="match status" value="1"/>
</dbReference>
<dbReference type="Pfam" id="PF00578">
    <property type="entry name" value="AhpC-TSA"/>
    <property type="match status" value="1"/>
</dbReference>
<evidence type="ECO:0000313" key="2">
    <source>
        <dbReference type="EMBL" id="PWK19619.1"/>
    </source>
</evidence>